<dbReference type="PANTHER" id="PTHR16056:SF16">
    <property type="entry name" value="REGULATOR OF MICROTUBULE DYNAMICS PROTEIN 1"/>
    <property type="match status" value="1"/>
</dbReference>
<evidence type="ECO:0000256" key="4">
    <source>
        <dbReference type="ARBA" id="ARBA00022737"/>
    </source>
</evidence>
<accession>A0A182WE31</accession>
<dbReference type="EnsemblMetazoa" id="AMIN008627-RA">
    <property type="protein sequence ID" value="AMIN008627-PA"/>
    <property type="gene ID" value="AMIN008627"/>
</dbReference>
<keyword evidence="6" id="KW-0206">Cytoskeleton</keyword>
<dbReference type="GO" id="GO:0005739">
    <property type="term" value="C:mitochondrion"/>
    <property type="evidence" value="ECO:0007669"/>
    <property type="project" value="TreeGrafter"/>
</dbReference>
<dbReference type="VEuPathDB" id="VectorBase:AMIN008627"/>
<evidence type="ECO:0000256" key="3">
    <source>
        <dbReference type="ARBA" id="ARBA00022490"/>
    </source>
</evidence>
<organism evidence="9 10">
    <name type="scientific">Anopheles minimus</name>
    <dbReference type="NCBI Taxonomy" id="112268"/>
    <lineage>
        <taxon>Eukaryota</taxon>
        <taxon>Metazoa</taxon>
        <taxon>Ecdysozoa</taxon>
        <taxon>Arthropoda</taxon>
        <taxon>Hexapoda</taxon>
        <taxon>Insecta</taxon>
        <taxon>Pterygota</taxon>
        <taxon>Neoptera</taxon>
        <taxon>Endopterygota</taxon>
        <taxon>Diptera</taxon>
        <taxon>Nematocera</taxon>
        <taxon>Culicoidea</taxon>
        <taxon>Culicidae</taxon>
        <taxon>Anophelinae</taxon>
        <taxon>Anopheles</taxon>
    </lineage>
</organism>
<proteinExistence type="predicted"/>
<reference evidence="10" key="1">
    <citation type="submission" date="2013-03" db="EMBL/GenBank/DDBJ databases">
        <title>The Genome Sequence of Anopheles minimus MINIMUS1.</title>
        <authorList>
            <consortium name="The Broad Institute Genomics Platform"/>
            <person name="Neafsey D.E."/>
            <person name="Walton C."/>
            <person name="Walker B."/>
            <person name="Young S.K."/>
            <person name="Zeng Q."/>
            <person name="Gargeya S."/>
            <person name="Fitzgerald M."/>
            <person name="Haas B."/>
            <person name="Abouelleil A."/>
            <person name="Allen A.W."/>
            <person name="Alvarado L."/>
            <person name="Arachchi H.M."/>
            <person name="Berlin A.M."/>
            <person name="Chapman S.B."/>
            <person name="Gainer-Dewar J."/>
            <person name="Goldberg J."/>
            <person name="Griggs A."/>
            <person name="Gujja S."/>
            <person name="Hansen M."/>
            <person name="Howarth C."/>
            <person name="Imamovic A."/>
            <person name="Ireland A."/>
            <person name="Larimer J."/>
            <person name="McCowan C."/>
            <person name="Murphy C."/>
            <person name="Pearson M."/>
            <person name="Poon T.W."/>
            <person name="Priest M."/>
            <person name="Roberts A."/>
            <person name="Saif S."/>
            <person name="Shea T."/>
            <person name="Sisk P."/>
            <person name="Sykes S."/>
            <person name="Wortman J."/>
            <person name="Nusbaum C."/>
            <person name="Birren B."/>
        </authorList>
    </citation>
    <scope>NUCLEOTIDE SEQUENCE [LARGE SCALE GENOMIC DNA]</scope>
    <source>
        <strain evidence="10">MINIMUS1</strain>
    </source>
</reference>
<evidence type="ECO:0000256" key="1">
    <source>
        <dbReference type="ARBA" id="ARBA00004245"/>
    </source>
</evidence>
<keyword evidence="10" id="KW-1185">Reference proteome</keyword>
<comment type="subcellular location">
    <subcellularLocation>
        <location evidence="1">Cytoplasm</location>
        <location evidence="1">Cytoskeleton</location>
    </subcellularLocation>
</comment>
<dbReference type="GO" id="GO:0097431">
    <property type="term" value="C:mitotic spindle pole"/>
    <property type="evidence" value="ECO:0007669"/>
    <property type="project" value="TreeGrafter"/>
</dbReference>
<dbReference type="InterPro" id="IPR011990">
    <property type="entry name" value="TPR-like_helical_dom_sf"/>
</dbReference>
<keyword evidence="4" id="KW-0677">Repeat</keyword>
<dbReference type="AlphaFoldDB" id="A0A182WE31"/>
<dbReference type="Gene3D" id="1.25.40.10">
    <property type="entry name" value="Tetratricopeptide repeat domain"/>
    <property type="match status" value="2"/>
</dbReference>
<dbReference type="GO" id="GO:0005876">
    <property type="term" value="C:spindle microtubule"/>
    <property type="evidence" value="ECO:0007669"/>
    <property type="project" value="TreeGrafter"/>
</dbReference>
<evidence type="ECO:0000256" key="5">
    <source>
        <dbReference type="ARBA" id="ARBA00022803"/>
    </source>
</evidence>
<keyword evidence="5" id="KW-0802">TPR repeat</keyword>
<evidence type="ECO:0000313" key="10">
    <source>
        <dbReference type="Proteomes" id="UP000075920"/>
    </source>
</evidence>
<dbReference type="SUPFAM" id="SSF48452">
    <property type="entry name" value="TPR-like"/>
    <property type="match status" value="1"/>
</dbReference>
<evidence type="ECO:0000256" key="2">
    <source>
        <dbReference type="ARBA" id="ARBA00011375"/>
    </source>
</evidence>
<keyword evidence="3" id="KW-0963">Cytoplasm</keyword>
<protein>
    <recommendedName>
        <fullName evidence="7">Regulator of microtubule dynamics protein 1</fullName>
    </recommendedName>
    <alternativeName>
        <fullName evidence="8">Protein FAM82B</fullName>
    </alternativeName>
</protein>
<dbReference type="Pfam" id="PF21033">
    <property type="entry name" value="RMD1-3"/>
    <property type="match status" value="2"/>
</dbReference>
<dbReference type="STRING" id="112268.A0A182WE31"/>
<dbReference type="GO" id="GO:0008017">
    <property type="term" value="F:microtubule binding"/>
    <property type="evidence" value="ECO:0007669"/>
    <property type="project" value="TreeGrafter"/>
</dbReference>
<evidence type="ECO:0000313" key="9">
    <source>
        <dbReference type="EnsemblMetazoa" id="AMIN008627-PA"/>
    </source>
</evidence>
<sequence length="462" mass="53216">MSAEELKLIDEMFDNCEFQESLDMIEKLADRDSCEVKWRLARTVFFLSKQSTVSDEKETLCRQAFDHVSAALETDGDNFGANKWYGAILAEKATLDGVTERIKQLENVQKHFQRAVSLNGTSDSGIWHMLGQFHYKLSEVNWITRKLIETVAPNPPTASYADALECFTKAETIKPNFYALNWLYLGKCHLALKQPAEAKVWLERGAAVEVRCDDDRICREESTELLKKLMADSFEEADQLFAECKFRESYELLSRKHSKDTGYETIWRLCRVIYSITRELAVDEKKTKDLEAFIYEGFEYAKQGLALQPQTASAHKYYAIFLAEKSGIEGLKERVLQLSTILRHLRQATELDGGDPFAWFVLGRFYHKLAGLAWFQKKMIHTFTNDIPDATYEDALQYFERAETTKPNFFPLNHLMLGETYIALKDPKKARPFLELAANQLDPRTADDREAQREAKALLKKL</sequence>
<dbReference type="PANTHER" id="PTHR16056">
    <property type="entry name" value="REGULATOR OF MICROTUBULE DYNAMICS PROTEIN"/>
    <property type="match status" value="1"/>
</dbReference>
<name>A0A182WE31_9DIPT</name>
<evidence type="ECO:0000256" key="8">
    <source>
        <dbReference type="ARBA" id="ARBA00041958"/>
    </source>
</evidence>
<comment type="subunit">
    <text evidence="2">Interacts with microtubules.</text>
</comment>
<evidence type="ECO:0000256" key="6">
    <source>
        <dbReference type="ARBA" id="ARBA00023212"/>
    </source>
</evidence>
<reference evidence="9" key="2">
    <citation type="submission" date="2020-05" db="UniProtKB">
        <authorList>
            <consortium name="EnsemblMetazoa"/>
        </authorList>
    </citation>
    <scope>IDENTIFICATION</scope>
    <source>
        <strain evidence="9">MINIMUS1</strain>
    </source>
</reference>
<evidence type="ECO:0000256" key="7">
    <source>
        <dbReference type="ARBA" id="ARBA00039966"/>
    </source>
</evidence>
<dbReference type="Proteomes" id="UP000075920">
    <property type="component" value="Unassembled WGS sequence"/>
</dbReference>
<dbReference type="InterPro" id="IPR049039">
    <property type="entry name" value="RMD1-3_a_helical_rpt"/>
</dbReference>